<name>A0A835Z3P8_9STRA</name>
<gene>
    <name evidence="2" type="ORF">JKP88DRAFT_236607</name>
</gene>
<feature type="signal peptide" evidence="1">
    <location>
        <begin position="1"/>
        <end position="25"/>
    </location>
</feature>
<dbReference type="EMBL" id="JAFCMP010000125">
    <property type="protein sequence ID" value="KAG5185609.1"/>
    <property type="molecule type" value="Genomic_DNA"/>
</dbReference>
<reference evidence="2" key="1">
    <citation type="submission" date="2021-02" db="EMBL/GenBank/DDBJ databases">
        <title>First Annotated Genome of the Yellow-green Alga Tribonema minus.</title>
        <authorList>
            <person name="Mahan K.M."/>
        </authorList>
    </citation>
    <scope>NUCLEOTIDE SEQUENCE</scope>
    <source>
        <strain evidence="2">UTEX B ZZ1240</strain>
    </source>
</reference>
<organism evidence="2 3">
    <name type="scientific">Tribonema minus</name>
    <dbReference type="NCBI Taxonomy" id="303371"/>
    <lineage>
        <taxon>Eukaryota</taxon>
        <taxon>Sar</taxon>
        <taxon>Stramenopiles</taxon>
        <taxon>Ochrophyta</taxon>
        <taxon>PX clade</taxon>
        <taxon>Xanthophyceae</taxon>
        <taxon>Tribonematales</taxon>
        <taxon>Tribonemataceae</taxon>
        <taxon>Tribonema</taxon>
    </lineage>
</organism>
<evidence type="ECO:0000313" key="2">
    <source>
        <dbReference type="EMBL" id="KAG5185609.1"/>
    </source>
</evidence>
<protein>
    <recommendedName>
        <fullName evidence="4">DoxX family protein</fullName>
    </recommendedName>
</protein>
<sequence>MGVRSGIVFLVQAVVCLFCLTDGVCRLTPQWSEPLYSSQDTTFRQLVAPVWQRDILDGIGVHNVDAGIMKLVVGWVEVVSAVLLFSPFRRIAGVALALVLAALAYAEMRNDRPQYLQQCGLACGSVVVCAAGSGRPRPPARKPANKQK</sequence>
<proteinExistence type="predicted"/>
<evidence type="ECO:0000256" key="1">
    <source>
        <dbReference type="SAM" id="SignalP"/>
    </source>
</evidence>
<dbReference type="AlphaFoldDB" id="A0A835Z3P8"/>
<comment type="caution">
    <text evidence="2">The sequence shown here is derived from an EMBL/GenBank/DDBJ whole genome shotgun (WGS) entry which is preliminary data.</text>
</comment>
<evidence type="ECO:0000313" key="3">
    <source>
        <dbReference type="Proteomes" id="UP000664859"/>
    </source>
</evidence>
<accession>A0A835Z3P8</accession>
<keyword evidence="1" id="KW-0732">Signal</keyword>
<evidence type="ECO:0008006" key="4">
    <source>
        <dbReference type="Google" id="ProtNLM"/>
    </source>
</evidence>
<dbReference type="Proteomes" id="UP000664859">
    <property type="component" value="Unassembled WGS sequence"/>
</dbReference>
<keyword evidence="3" id="KW-1185">Reference proteome</keyword>
<feature type="chain" id="PRO_5032276877" description="DoxX family protein" evidence="1">
    <location>
        <begin position="26"/>
        <end position="148"/>
    </location>
</feature>